<evidence type="ECO:0000313" key="3">
    <source>
        <dbReference type="Proteomes" id="UP000828390"/>
    </source>
</evidence>
<dbReference type="AlphaFoldDB" id="A0A9D4CMV4"/>
<evidence type="ECO:0000313" key="2">
    <source>
        <dbReference type="EMBL" id="KAH3728325.1"/>
    </source>
</evidence>
<comment type="caution">
    <text evidence="2">The sequence shown here is derived from an EMBL/GenBank/DDBJ whole genome shotgun (WGS) entry which is preliminary data.</text>
</comment>
<evidence type="ECO:0000256" key="1">
    <source>
        <dbReference type="SAM" id="MobiDB-lite"/>
    </source>
</evidence>
<feature type="compositionally biased region" description="Acidic residues" evidence="1">
    <location>
        <begin position="80"/>
        <end position="89"/>
    </location>
</feature>
<feature type="compositionally biased region" description="Basic residues" evidence="1">
    <location>
        <begin position="123"/>
        <end position="133"/>
    </location>
</feature>
<proteinExistence type="predicted"/>
<reference evidence="2" key="2">
    <citation type="submission" date="2020-11" db="EMBL/GenBank/DDBJ databases">
        <authorList>
            <person name="McCartney M.A."/>
            <person name="Auch B."/>
            <person name="Kono T."/>
            <person name="Mallez S."/>
            <person name="Becker A."/>
            <person name="Gohl D.M."/>
            <person name="Silverstein K.A.T."/>
            <person name="Koren S."/>
            <person name="Bechman K.B."/>
            <person name="Herman A."/>
            <person name="Abrahante J.E."/>
            <person name="Garbe J."/>
        </authorList>
    </citation>
    <scope>NUCLEOTIDE SEQUENCE</scope>
    <source>
        <strain evidence="2">Duluth1</strain>
        <tissue evidence="2">Whole animal</tissue>
    </source>
</reference>
<keyword evidence="3" id="KW-1185">Reference proteome</keyword>
<dbReference type="Proteomes" id="UP000828390">
    <property type="component" value="Unassembled WGS sequence"/>
</dbReference>
<sequence>MGVSETSTDPANYRKDLPNEMPCYTSNDCNQDAPNDEKVMVVSNTDGLDNGSNINEKTNEVHEPMLESDYEAGSRVDFIDGSESDDCENNEYLAPEVNAQNVTALPRATKTKNKGNSSTKERNRNKREKKRTKNDKQSALDENLSKVFGSVNEGHSSNVDTGKSEEAFTSERPSFFPSHITVKANTKGDKDPKVF</sequence>
<reference evidence="2" key="1">
    <citation type="journal article" date="2019" name="bioRxiv">
        <title>The Genome of the Zebra Mussel, Dreissena polymorpha: A Resource for Invasive Species Research.</title>
        <authorList>
            <person name="McCartney M.A."/>
            <person name="Auch B."/>
            <person name="Kono T."/>
            <person name="Mallez S."/>
            <person name="Zhang Y."/>
            <person name="Obille A."/>
            <person name="Becker A."/>
            <person name="Abrahante J.E."/>
            <person name="Garbe J."/>
            <person name="Badalamenti J.P."/>
            <person name="Herman A."/>
            <person name="Mangelson H."/>
            <person name="Liachko I."/>
            <person name="Sullivan S."/>
            <person name="Sone E.D."/>
            <person name="Koren S."/>
            <person name="Silverstein K.A.T."/>
            <person name="Beckman K.B."/>
            <person name="Gohl D.M."/>
        </authorList>
    </citation>
    <scope>NUCLEOTIDE SEQUENCE</scope>
    <source>
        <strain evidence="2">Duluth1</strain>
        <tissue evidence="2">Whole animal</tissue>
    </source>
</reference>
<dbReference type="EMBL" id="JAIWYP010000012">
    <property type="protein sequence ID" value="KAH3728325.1"/>
    <property type="molecule type" value="Genomic_DNA"/>
</dbReference>
<feature type="region of interest" description="Disordered" evidence="1">
    <location>
        <begin position="80"/>
        <end position="172"/>
    </location>
</feature>
<protein>
    <submittedName>
        <fullName evidence="2">Uncharacterized protein</fullName>
    </submittedName>
</protein>
<gene>
    <name evidence="2" type="ORF">DPMN_054279</name>
</gene>
<feature type="region of interest" description="Disordered" evidence="1">
    <location>
        <begin position="1"/>
        <end position="22"/>
    </location>
</feature>
<feature type="compositionally biased region" description="Polar residues" evidence="1">
    <location>
        <begin position="1"/>
        <end position="10"/>
    </location>
</feature>
<accession>A0A9D4CMV4</accession>
<name>A0A9D4CMV4_DREPO</name>
<organism evidence="2 3">
    <name type="scientific">Dreissena polymorpha</name>
    <name type="common">Zebra mussel</name>
    <name type="synonym">Mytilus polymorpha</name>
    <dbReference type="NCBI Taxonomy" id="45954"/>
    <lineage>
        <taxon>Eukaryota</taxon>
        <taxon>Metazoa</taxon>
        <taxon>Spiralia</taxon>
        <taxon>Lophotrochozoa</taxon>
        <taxon>Mollusca</taxon>
        <taxon>Bivalvia</taxon>
        <taxon>Autobranchia</taxon>
        <taxon>Heteroconchia</taxon>
        <taxon>Euheterodonta</taxon>
        <taxon>Imparidentia</taxon>
        <taxon>Neoheterodontei</taxon>
        <taxon>Myida</taxon>
        <taxon>Dreissenoidea</taxon>
        <taxon>Dreissenidae</taxon>
        <taxon>Dreissena</taxon>
    </lineage>
</organism>